<keyword evidence="3" id="KW-1185">Reference proteome</keyword>
<dbReference type="RefSeq" id="WP_195899499.1">
    <property type="nucleotide sequence ID" value="NZ_JADOGI010000127.1"/>
</dbReference>
<accession>A0A931F1K2</accession>
<evidence type="ECO:0000313" key="3">
    <source>
        <dbReference type="Proteomes" id="UP000605361"/>
    </source>
</evidence>
<evidence type="ECO:0000313" key="2">
    <source>
        <dbReference type="EMBL" id="MBF8190580.1"/>
    </source>
</evidence>
<evidence type="ECO:0000256" key="1">
    <source>
        <dbReference type="SAM" id="MobiDB-lite"/>
    </source>
</evidence>
<gene>
    <name evidence="2" type="ORF">ITP53_33680</name>
</gene>
<protein>
    <submittedName>
        <fullName evidence="2">Uncharacterized protein</fullName>
    </submittedName>
</protein>
<sequence length="359" mass="38087">MILEAGLTKTIAAGGGLFSGVAVIAGMVGGGQYATIHADPGQLASAVCTYTGKAPQPSGLELDAASTRLHLTSKQADNARVIIDTADELGLPRRAAVIGLATALQESSLDHQTVGDQGRAFGLFQQHPQYGWGTRAQVSDPRYAARAFFSRLNKIDEWAGKPLTAVAQAIQRSASPQAYAKHETRADRLITELTKSHDTVRLSPADAKAVRASIGYFVGSNPSRRGGRRRRGPQGRRTPQRTQERRTEERHLAPGRGDRADRRQPSLRGTLPEDRPSPGACSLLISWLTCFAGLRVVRAALRQVMMARLSRSAVQADEAQVADRAQPGLAQFGGELPAPGGGDLAGAAGSGYPSWANDG</sequence>
<dbReference type="AlphaFoldDB" id="A0A931F1K2"/>
<feature type="compositionally biased region" description="Basic and acidic residues" evidence="1">
    <location>
        <begin position="242"/>
        <end position="264"/>
    </location>
</feature>
<feature type="region of interest" description="Disordered" evidence="1">
    <location>
        <begin position="340"/>
        <end position="359"/>
    </location>
</feature>
<feature type="region of interest" description="Disordered" evidence="1">
    <location>
        <begin position="217"/>
        <end position="276"/>
    </location>
</feature>
<reference evidence="2" key="1">
    <citation type="submission" date="2020-11" db="EMBL/GenBank/DDBJ databases">
        <title>Whole-genome analyses of Nonomuraea sp. K274.</title>
        <authorList>
            <person name="Veyisoglu A."/>
        </authorList>
    </citation>
    <scope>NUCLEOTIDE SEQUENCE</scope>
    <source>
        <strain evidence="2">K274</strain>
    </source>
</reference>
<feature type="compositionally biased region" description="Basic residues" evidence="1">
    <location>
        <begin position="225"/>
        <end position="234"/>
    </location>
</feature>
<dbReference type="EMBL" id="JADOGI010000127">
    <property type="protein sequence ID" value="MBF8190580.1"/>
    <property type="molecule type" value="Genomic_DNA"/>
</dbReference>
<proteinExistence type="predicted"/>
<comment type="caution">
    <text evidence="2">The sequence shown here is derived from an EMBL/GenBank/DDBJ whole genome shotgun (WGS) entry which is preliminary data.</text>
</comment>
<dbReference type="Proteomes" id="UP000605361">
    <property type="component" value="Unassembled WGS sequence"/>
</dbReference>
<organism evidence="2 3">
    <name type="scientific">Nonomuraea cypriaca</name>
    <dbReference type="NCBI Taxonomy" id="1187855"/>
    <lineage>
        <taxon>Bacteria</taxon>
        <taxon>Bacillati</taxon>
        <taxon>Actinomycetota</taxon>
        <taxon>Actinomycetes</taxon>
        <taxon>Streptosporangiales</taxon>
        <taxon>Streptosporangiaceae</taxon>
        <taxon>Nonomuraea</taxon>
    </lineage>
</organism>
<name>A0A931F1K2_9ACTN</name>